<reference evidence="2" key="1">
    <citation type="submission" date="2023-11" db="EMBL/GenBank/DDBJ databases">
        <title>Genome Sequence of Bacillus pseudomycoides stain BUPM19.</title>
        <authorList>
            <person name="Farhat A."/>
        </authorList>
    </citation>
    <scope>NUCLEOTIDE SEQUENCE [LARGE SCALE GENOMIC DNA]</scope>
    <source>
        <strain evidence="2">BUPM19</strain>
    </source>
</reference>
<proteinExistence type="predicted"/>
<comment type="caution">
    <text evidence="1">The sequence shown here is derived from an EMBL/GenBank/DDBJ whole genome shotgun (WGS) entry which is preliminary data.</text>
</comment>
<keyword evidence="2" id="KW-1185">Reference proteome</keyword>
<dbReference type="Proteomes" id="UP001291930">
    <property type="component" value="Unassembled WGS sequence"/>
</dbReference>
<evidence type="ECO:0000313" key="1">
    <source>
        <dbReference type="EMBL" id="MDZ5606400.1"/>
    </source>
</evidence>
<protein>
    <submittedName>
        <fullName evidence="1">YfmQ family protein</fullName>
    </submittedName>
</protein>
<sequence>MTTWFIVMLFLFGGLKILVSSLPTSVVESFISRFELHPQLNGEAVTVTIDGNRLEGEDKLQIIDYFNEAIFLEKYYFPPQHDGIPLVIETKRGKYDVRFSIYSFDDHVDVIKQYKKKVIAYSLRSKTLQNRSMLVVGDVV</sequence>
<dbReference type="Pfam" id="PF10787">
    <property type="entry name" value="YfmQ"/>
    <property type="match status" value="1"/>
</dbReference>
<dbReference type="EMBL" id="JAXOVW010000006">
    <property type="protein sequence ID" value="MDZ5606400.1"/>
    <property type="molecule type" value="Genomic_DNA"/>
</dbReference>
<organism evidence="1 2">
    <name type="scientific">Bacillus bingmayongensis</name>
    <dbReference type="NCBI Taxonomy" id="1150157"/>
    <lineage>
        <taxon>Bacteria</taxon>
        <taxon>Bacillati</taxon>
        <taxon>Bacillota</taxon>
        <taxon>Bacilli</taxon>
        <taxon>Bacillales</taxon>
        <taxon>Bacillaceae</taxon>
        <taxon>Bacillus</taxon>
    </lineage>
</organism>
<gene>
    <name evidence="1" type="ORF">U2I54_04585</name>
</gene>
<dbReference type="RefSeq" id="WP_374216957.1">
    <property type="nucleotide sequence ID" value="NZ_JAXOVW010000006.1"/>
</dbReference>
<dbReference type="InterPro" id="IPR019723">
    <property type="entry name" value="Uncharacterised_YfmQ"/>
</dbReference>
<evidence type="ECO:0000313" key="2">
    <source>
        <dbReference type="Proteomes" id="UP001291930"/>
    </source>
</evidence>
<accession>A0ABU5JSL5</accession>
<name>A0ABU5JSL5_9BACI</name>